<feature type="domain" description="HPt" evidence="4">
    <location>
        <begin position="35"/>
        <end position="124"/>
    </location>
</feature>
<evidence type="ECO:0000256" key="2">
    <source>
        <dbReference type="PROSITE-ProRule" id="PRU00110"/>
    </source>
</evidence>
<dbReference type="InterPro" id="IPR008207">
    <property type="entry name" value="Sig_transdc_His_kin_Hpt_dom"/>
</dbReference>
<dbReference type="GO" id="GO:0004672">
    <property type="term" value="F:protein kinase activity"/>
    <property type="evidence" value="ECO:0007669"/>
    <property type="project" value="UniProtKB-ARBA"/>
</dbReference>
<dbReference type="Proteomes" id="UP000186364">
    <property type="component" value="Unassembled WGS sequence"/>
</dbReference>
<proteinExistence type="predicted"/>
<dbReference type="PROSITE" id="PS50894">
    <property type="entry name" value="HPT"/>
    <property type="match status" value="1"/>
</dbReference>
<organism evidence="5 6">
    <name type="scientific">Xaviernesmea oryzae</name>
    <dbReference type="NCBI Taxonomy" id="464029"/>
    <lineage>
        <taxon>Bacteria</taxon>
        <taxon>Pseudomonadati</taxon>
        <taxon>Pseudomonadota</taxon>
        <taxon>Alphaproteobacteria</taxon>
        <taxon>Hyphomicrobiales</taxon>
        <taxon>Rhizobiaceae</taxon>
        <taxon>Rhizobium/Agrobacterium group</taxon>
        <taxon>Xaviernesmea</taxon>
    </lineage>
</organism>
<feature type="modified residue" description="Phosphohistidine" evidence="2">
    <location>
        <position position="74"/>
    </location>
</feature>
<sequence>MALPASLSAFDAPQPDRALHPTATRPIDLDHLTRQTMGDKSLELEVLQLFARQARQVLKELESAAVDQYAPLAHRLKGAALAIGATEVTAAAHAVENGQTGAEHLATLNARVLDCELFILKLCR</sequence>
<dbReference type="SUPFAM" id="SSF47226">
    <property type="entry name" value="Histidine-containing phosphotransfer domain, HPT domain"/>
    <property type="match status" value="1"/>
</dbReference>
<comment type="caution">
    <text evidence="5">The sequence shown here is derived from an EMBL/GenBank/DDBJ whole genome shotgun (WGS) entry which is preliminary data.</text>
</comment>
<keyword evidence="2" id="KW-0597">Phosphoprotein</keyword>
<gene>
    <name evidence="5" type="ORF">BJF93_00220</name>
</gene>
<protein>
    <submittedName>
        <fullName evidence="5">Transcriptional regulator</fullName>
    </submittedName>
</protein>
<evidence type="ECO:0000256" key="3">
    <source>
        <dbReference type="SAM" id="MobiDB-lite"/>
    </source>
</evidence>
<evidence type="ECO:0000256" key="1">
    <source>
        <dbReference type="ARBA" id="ARBA00023012"/>
    </source>
</evidence>
<evidence type="ECO:0000313" key="5">
    <source>
        <dbReference type="EMBL" id="OLP61407.1"/>
    </source>
</evidence>
<keyword evidence="6" id="KW-1185">Reference proteome</keyword>
<dbReference type="EMBL" id="MKIP01000032">
    <property type="protein sequence ID" value="OLP61407.1"/>
    <property type="molecule type" value="Genomic_DNA"/>
</dbReference>
<dbReference type="OrthoDB" id="8454588at2"/>
<accession>A0A1Q9B0A1</accession>
<dbReference type="InterPro" id="IPR036641">
    <property type="entry name" value="HPT_dom_sf"/>
</dbReference>
<dbReference type="AlphaFoldDB" id="A0A1Q9B0A1"/>
<dbReference type="GO" id="GO:0000160">
    <property type="term" value="P:phosphorelay signal transduction system"/>
    <property type="evidence" value="ECO:0007669"/>
    <property type="project" value="UniProtKB-KW"/>
</dbReference>
<dbReference type="Gene3D" id="1.20.120.160">
    <property type="entry name" value="HPT domain"/>
    <property type="match status" value="1"/>
</dbReference>
<reference evidence="5 6" key="1">
    <citation type="submission" date="2016-09" db="EMBL/GenBank/DDBJ databases">
        <title>Rhizobium sp. nov., a novel species isolated from the rice rhizosphere.</title>
        <authorList>
            <person name="Zhao J."/>
            <person name="Zhang X."/>
        </authorList>
    </citation>
    <scope>NUCLEOTIDE SEQUENCE [LARGE SCALE GENOMIC DNA]</scope>
    <source>
        <strain evidence="5 6">1.7048</strain>
    </source>
</reference>
<dbReference type="RefSeq" id="WP_075626439.1">
    <property type="nucleotide sequence ID" value="NZ_FOAM01000011.1"/>
</dbReference>
<evidence type="ECO:0000259" key="4">
    <source>
        <dbReference type="PROSITE" id="PS50894"/>
    </source>
</evidence>
<evidence type="ECO:0000313" key="6">
    <source>
        <dbReference type="Proteomes" id="UP000186364"/>
    </source>
</evidence>
<name>A0A1Q9B0A1_9HYPH</name>
<dbReference type="Pfam" id="PF01627">
    <property type="entry name" value="Hpt"/>
    <property type="match status" value="1"/>
</dbReference>
<feature type="region of interest" description="Disordered" evidence="3">
    <location>
        <begin position="1"/>
        <end position="21"/>
    </location>
</feature>
<keyword evidence="1" id="KW-0902">Two-component regulatory system</keyword>